<evidence type="ECO:0000313" key="11">
    <source>
        <dbReference type="Proteomes" id="UP000662931"/>
    </source>
</evidence>
<dbReference type="GO" id="GO:0050291">
    <property type="term" value="F:sphingosine N-acyltransferase activity"/>
    <property type="evidence" value="ECO:0007669"/>
    <property type="project" value="InterPro"/>
</dbReference>
<dbReference type="Pfam" id="PF03798">
    <property type="entry name" value="TRAM_LAG1_CLN8"/>
    <property type="match status" value="1"/>
</dbReference>
<organism evidence="10 11">
    <name type="scientific">Eeniella nana</name>
    <name type="common">Yeast</name>
    <name type="synonym">Brettanomyces nanus</name>
    <dbReference type="NCBI Taxonomy" id="13502"/>
    <lineage>
        <taxon>Eukaryota</taxon>
        <taxon>Fungi</taxon>
        <taxon>Dikarya</taxon>
        <taxon>Ascomycota</taxon>
        <taxon>Saccharomycotina</taxon>
        <taxon>Pichiomycetes</taxon>
        <taxon>Pichiales</taxon>
        <taxon>Pichiaceae</taxon>
        <taxon>Brettanomyces</taxon>
    </lineage>
</organism>
<dbReference type="PROSITE" id="PS50922">
    <property type="entry name" value="TLC"/>
    <property type="match status" value="1"/>
</dbReference>
<reference evidence="10" key="1">
    <citation type="submission" date="2020-10" db="EMBL/GenBank/DDBJ databases">
        <authorList>
            <person name="Roach M.J.R."/>
        </authorList>
    </citation>
    <scope>NUCLEOTIDE SEQUENCE</scope>
    <source>
        <strain evidence="10">CBS 1945</strain>
    </source>
</reference>
<dbReference type="GeneID" id="62197013"/>
<dbReference type="EMBL" id="CP064815">
    <property type="protein sequence ID" value="QPG76227.1"/>
    <property type="molecule type" value="Genomic_DNA"/>
</dbReference>
<evidence type="ECO:0000256" key="4">
    <source>
        <dbReference type="ARBA" id="ARBA00022989"/>
    </source>
</evidence>
<dbReference type="OrthoDB" id="537032at2759"/>
<dbReference type="GO" id="GO:0016020">
    <property type="term" value="C:membrane"/>
    <property type="evidence" value="ECO:0007669"/>
    <property type="project" value="UniProtKB-SubCell"/>
</dbReference>
<evidence type="ECO:0000256" key="3">
    <source>
        <dbReference type="ARBA" id="ARBA00022692"/>
    </source>
</evidence>
<feature type="compositionally biased region" description="Basic and acidic residues" evidence="7">
    <location>
        <begin position="7"/>
        <end position="17"/>
    </location>
</feature>
<dbReference type="SMART" id="SM00724">
    <property type="entry name" value="TLC"/>
    <property type="match status" value="1"/>
</dbReference>
<comment type="similarity">
    <text evidence="2">Belongs to the sphingosine N-acyltransferase family.</text>
</comment>
<feature type="transmembrane region" description="Helical" evidence="8">
    <location>
        <begin position="186"/>
        <end position="208"/>
    </location>
</feature>
<dbReference type="InterPro" id="IPR006634">
    <property type="entry name" value="TLC-dom"/>
</dbReference>
<protein>
    <recommendedName>
        <fullName evidence="9">TLC domain-containing protein</fullName>
    </recommendedName>
</protein>
<feature type="transmembrane region" description="Helical" evidence="8">
    <location>
        <begin position="63"/>
        <end position="85"/>
    </location>
</feature>
<feature type="compositionally biased region" description="Low complexity" evidence="7">
    <location>
        <begin position="27"/>
        <end position="40"/>
    </location>
</feature>
<comment type="subcellular location">
    <subcellularLocation>
        <location evidence="1">Membrane</location>
        <topology evidence="1">Multi-pass membrane protein</topology>
    </subcellularLocation>
</comment>
<evidence type="ECO:0000256" key="1">
    <source>
        <dbReference type="ARBA" id="ARBA00004141"/>
    </source>
</evidence>
<name>A0A875RWC6_EENNA</name>
<dbReference type="PIRSF" id="PIRSF005225">
    <property type="entry name" value="LAG1_LAC1"/>
    <property type="match status" value="1"/>
</dbReference>
<dbReference type="RefSeq" id="XP_038779792.1">
    <property type="nucleotide sequence ID" value="XM_038923864.1"/>
</dbReference>
<accession>A0A875RWC6</accession>
<dbReference type="AlphaFoldDB" id="A0A875RWC6"/>
<evidence type="ECO:0000256" key="8">
    <source>
        <dbReference type="SAM" id="Phobius"/>
    </source>
</evidence>
<sequence>MVQNFDISDRTRTELKSRSGGGEKTADGSVSVGSSDSEASSDLEYSEKEQVNRLDNLQIEFSLIYDFAIFACTYYLHLSLGKKFYVMRYYQVDTATYGRGLEDGYLMITMIVNLMLVRSFMIRFVFSQLANLLGIHKYKAVQRFKEQGWSLTYYSCSWCFGFYLYWKSDYFLNMRNVFAGWPDQNLSYGFKFFYLIETSCYIQQMIVLHIEEKRKDYLEMFFHHIITSILCLESYRTCFTRVGHVILLLMDIGDVFLSLAKVLKYCGFGRICDVVFILFMIIWIVLRHGVYNYVVYYIYSSALGVMENDCSKFSPGSNEICCTQGKLNSFVVLLTGLQIITCLWLYMIFRVAIKVIRGAPAEDVRSDDEQVI</sequence>
<keyword evidence="11" id="KW-1185">Reference proteome</keyword>
<keyword evidence="5 6" id="KW-0472">Membrane</keyword>
<keyword evidence="3 6" id="KW-0812">Transmembrane</keyword>
<evidence type="ECO:0000259" key="9">
    <source>
        <dbReference type="PROSITE" id="PS50922"/>
    </source>
</evidence>
<evidence type="ECO:0000313" key="10">
    <source>
        <dbReference type="EMBL" id="QPG76227.1"/>
    </source>
</evidence>
<dbReference type="PANTHER" id="PTHR12560">
    <property type="entry name" value="LONGEVITY ASSURANCE FACTOR 1 LAG1"/>
    <property type="match status" value="1"/>
</dbReference>
<dbReference type="PANTHER" id="PTHR12560:SF0">
    <property type="entry name" value="LD18904P"/>
    <property type="match status" value="1"/>
</dbReference>
<evidence type="ECO:0000256" key="7">
    <source>
        <dbReference type="SAM" id="MobiDB-lite"/>
    </source>
</evidence>
<feature type="transmembrane region" description="Helical" evidence="8">
    <location>
        <begin position="275"/>
        <end position="299"/>
    </location>
</feature>
<feature type="transmembrane region" description="Helical" evidence="8">
    <location>
        <begin position="147"/>
        <end position="166"/>
    </location>
</feature>
<feature type="transmembrane region" description="Helical" evidence="8">
    <location>
        <begin position="105"/>
        <end position="126"/>
    </location>
</feature>
<dbReference type="InterPro" id="IPR016439">
    <property type="entry name" value="Lag1/Lac1-like"/>
</dbReference>
<evidence type="ECO:0000256" key="2">
    <source>
        <dbReference type="ARBA" id="ARBA00009808"/>
    </source>
</evidence>
<feature type="region of interest" description="Disordered" evidence="7">
    <location>
        <begin position="1"/>
        <end position="44"/>
    </location>
</feature>
<feature type="domain" description="TLC" evidence="9">
    <location>
        <begin position="139"/>
        <end position="357"/>
    </location>
</feature>
<dbReference type="GO" id="GO:0046513">
    <property type="term" value="P:ceramide biosynthetic process"/>
    <property type="evidence" value="ECO:0007669"/>
    <property type="project" value="InterPro"/>
</dbReference>
<dbReference type="Proteomes" id="UP000662931">
    <property type="component" value="Chromosome 4"/>
</dbReference>
<dbReference type="KEGG" id="bnn:FOA43_003613"/>
<gene>
    <name evidence="10" type="ORF">FOA43_003613</name>
</gene>
<feature type="transmembrane region" description="Helical" evidence="8">
    <location>
        <begin position="330"/>
        <end position="349"/>
    </location>
</feature>
<evidence type="ECO:0000256" key="6">
    <source>
        <dbReference type="PROSITE-ProRule" id="PRU00205"/>
    </source>
</evidence>
<proteinExistence type="inferred from homology"/>
<evidence type="ECO:0000256" key="5">
    <source>
        <dbReference type="ARBA" id="ARBA00023136"/>
    </source>
</evidence>
<keyword evidence="4 8" id="KW-1133">Transmembrane helix</keyword>